<organism evidence="1">
    <name type="scientific">Sesamum latifolium</name>
    <dbReference type="NCBI Taxonomy" id="2727402"/>
    <lineage>
        <taxon>Eukaryota</taxon>
        <taxon>Viridiplantae</taxon>
        <taxon>Streptophyta</taxon>
        <taxon>Embryophyta</taxon>
        <taxon>Tracheophyta</taxon>
        <taxon>Spermatophyta</taxon>
        <taxon>Magnoliopsida</taxon>
        <taxon>eudicotyledons</taxon>
        <taxon>Gunneridae</taxon>
        <taxon>Pentapetalae</taxon>
        <taxon>asterids</taxon>
        <taxon>lamiids</taxon>
        <taxon>Lamiales</taxon>
        <taxon>Pedaliaceae</taxon>
        <taxon>Sesamum</taxon>
    </lineage>
</organism>
<reference evidence="1" key="2">
    <citation type="journal article" date="2024" name="Plant">
        <title>Genomic evolution and insights into agronomic trait innovations of Sesamum species.</title>
        <authorList>
            <person name="Miao H."/>
            <person name="Wang L."/>
            <person name="Qu L."/>
            <person name="Liu H."/>
            <person name="Sun Y."/>
            <person name="Le M."/>
            <person name="Wang Q."/>
            <person name="Wei S."/>
            <person name="Zheng Y."/>
            <person name="Lin W."/>
            <person name="Duan Y."/>
            <person name="Cao H."/>
            <person name="Xiong S."/>
            <person name="Wang X."/>
            <person name="Wei L."/>
            <person name="Li C."/>
            <person name="Ma Q."/>
            <person name="Ju M."/>
            <person name="Zhao R."/>
            <person name="Li G."/>
            <person name="Mu C."/>
            <person name="Tian Q."/>
            <person name="Mei H."/>
            <person name="Zhang T."/>
            <person name="Gao T."/>
            <person name="Zhang H."/>
        </authorList>
    </citation>
    <scope>NUCLEOTIDE SEQUENCE</scope>
    <source>
        <strain evidence="1">KEN1</strain>
    </source>
</reference>
<dbReference type="InterPro" id="IPR012337">
    <property type="entry name" value="RNaseH-like_sf"/>
</dbReference>
<dbReference type="Gene3D" id="3.30.420.10">
    <property type="entry name" value="Ribonuclease H-like superfamily/Ribonuclease H"/>
    <property type="match status" value="1"/>
</dbReference>
<evidence type="ECO:0000313" key="1">
    <source>
        <dbReference type="EMBL" id="KAL0434195.1"/>
    </source>
</evidence>
<dbReference type="InterPro" id="IPR036397">
    <property type="entry name" value="RNaseH_sf"/>
</dbReference>
<gene>
    <name evidence="1" type="ORF">Slati_2753800</name>
</gene>
<dbReference type="AlphaFoldDB" id="A0AAW2VZ65"/>
<sequence>MEVLNRVLETYLCCFVSELPTHGFCFLHLVEFWYNSTHHSSIRMPPFQALYGPRPVINNYIDENTPIVAVEDHMNQLKEVLESAKYHLSGAHL</sequence>
<protein>
    <submittedName>
        <fullName evidence="1">Uncharacterized protein</fullName>
    </submittedName>
</protein>
<proteinExistence type="predicted"/>
<dbReference type="GO" id="GO:0003676">
    <property type="term" value="F:nucleic acid binding"/>
    <property type="evidence" value="ECO:0007669"/>
    <property type="project" value="InterPro"/>
</dbReference>
<reference evidence="1" key="1">
    <citation type="submission" date="2020-06" db="EMBL/GenBank/DDBJ databases">
        <authorList>
            <person name="Li T."/>
            <person name="Hu X."/>
            <person name="Zhang T."/>
            <person name="Song X."/>
            <person name="Zhang H."/>
            <person name="Dai N."/>
            <person name="Sheng W."/>
            <person name="Hou X."/>
            <person name="Wei L."/>
        </authorList>
    </citation>
    <scope>NUCLEOTIDE SEQUENCE</scope>
    <source>
        <strain evidence="1">KEN1</strain>
        <tissue evidence="1">Leaf</tissue>
    </source>
</reference>
<name>A0AAW2VZ65_9LAMI</name>
<dbReference type="EMBL" id="JACGWN010000009">
    <property type="protein sequence ID" value="KAL0434195.1"/>
    <property type="molecule type" value="Genomic_DNA"/>
</dbReference>
<dbReference type="SUPFAM" id="SSF53098">
    <property type="entry name" value="Ribonuclease H-like"/>
    <property type="match status" value="1"/>
</dbReference>
<comment type="caution">
    <text evidence="1">The sequence shown here is derived from an EMBL/GenBank/DDBJ whole genome shotgun (WGS) entry which is preliminary data.</text>
</comment>
<accession>A0AAW2VZ65</accession>